<accession>Q1QQM2</accession>
<dbReference type="OrthoDB" id="8086164at2"/>
<evidence type="ECO:0000313" key="2">
    <source>
        <dbReference type="EMBL" id="ABE61475.1"/>
    </source>
</evidence>
<evidence type="ECO:0000256" key="1">
    <source>
        <dbReference type="SAM" id="SignalP"/>
    </source>
</evidence>
<evidence type="ECO:0000313" key="3">
    <source>
        <dbReference type="Proteomes" id="UP000001953"/>
    </source>
</evidence>
<proteinExistence type="predicted"/>
<dbReference type="AlphaFoldDB" id="Q1QQM2"/>
<reference evidence="2 3" key="1">
    <citation type="submission" date="2006-03" db="EMBL/GenBank/DDBJ databases">
        <title>Complete sequence of chromosome of Nitrobacter hamburgensis X14.</title>
        <authorList>
            <consortium name="US DOE Joint Genome Institute"/>
            <person name="Copeland A."/>
            <person name="Lucas S."/>
            <person name="Lapidus A."/>
            <person name="Barry K."/>
            <person name="Detter J.C."/>
            <person name="Glavina del Rio T."/>
            <person name="Hammon N."/>
            <person name="Israni S."/>
            <person name="Dalin E."/>
            <person name="Tice H."/>
            <person name="Pitluck S."/>
            <person name="Chain P."/>
            <person name="Malfatti S."/>
            <person name="Shin M."/>
            <person name="Vergez L."/>
            <person name="Schmutz J."/>
            <person name="Larimer F."/>
            <person name="Land M."/>
            <person name="Hauser L."/>
            <person name="Kyrpides N."/>
            <person name="Ivanova N."/>
            <person name="Ward B."/>
            <person name="Arp D."/>
            <person name="Klotz M."/>
            <person name="Stein L."/>
            <person name="O'Mullan G."/>
            <person name="Starkenburg S."/>
            <person name="Sayavedra L."/>
            <person name="Poret-Peterson A.T."/>
            <person name="Gentry M.E."/>
            <person name="Bruce D."/>
            <person name="Richardson P."/>
        </authorList>
    </citation>
    <scope>NUCLEOTIDE SEQUENCE [LARGE SCALE GENOMIC DNA]</scope>
    <source>
        <strain evidence="3">DSM 10229 / NCIMB 13809 / X14</strain>
    </source>
</reference>
<gene>
    <name evidence="2" type="ordered locus">Nham_0586</name>
</gene>
<name>Q1QQM2_NITHX</name>
<dbReference type="STRING" id="323097.Nham_0586"/>
<protein>
    <submittedName>
        <fullName evidence="2">Uncharacterized protein</fullName>
    </submittedName>
</protein>
<feature type="chain" id="PRO_5004195853" evidence="1">
    <location>
        <begin position="20"/>
        <end position="92"/>
    </location>
</feature>
<organism evidence="2 3">
    <name type="scientific">Nitrobacter hamburgensis (strain DSM 10229 / NCIMB 13809 / X14)</name>
    <dbReference type="NCBI Taxonomy" id="323097"/>
    <lineage>
        <taxon>Bacteria</taxon>
        <taxon>Pseudomonadati</taxon>
        <taxon>Pseudomonadota</taxon>
        <taxon>Alphaproteobacteria</taxon>
        <taxon>Hyphomicrobiales</taxon>
        <taxon>Nitrobacteraceae</taxon>
        <taxon>Nitrobacter</taxon>
    </lineage>
</organism>
<dbReference type="RefSeq" id="WP_011509179.1">
    <property type="nucleotide sequence ID" value="NC_007964.1"/>
</dbReference>
<dbReference type="EMBL" id="CP000319">
    <property type="protein sequence ID" value="ABE61475.1"/>
    <property type="molecule type" value="Genomic_DNA"/>
</dbReference>
<sequence length="92" mass="9749">MRSIAVLLFLISFAILADAATRILTAAADENRTAIIADGPRGIVRVMAGGREVARFDAAGLHVRNEIEYGGSISDTGVQYFDERAGGSRAPQ</sequence>
<dbReference type="KEGG" id="nha:Nham_0586"/>
<keyword evidence="1" id="KW-0732">Signal</keyword>
<keyword evidence="3" id="KW-1185">Reference proteome</keyword>
<dbReference type="HOGENOM" id="CLU_2410243_0_0_5"/>
<feature type="signal peptide" evidence="1">
    <location>
        <begin position="1"/>
        <end position="19"/>
    </location>
</feature>
<dbReference type="Proteomes" id="UP000001953">
    <property type="component" value="Chromosome"/>
</dbReference>